<dbReference type="Gene3D" id="3.90.245.10">
    <property type="entry name" value="Ribonucleoside hydrolase-like"/>
    <property type="match status" value="1"/>
</dbReference>
<protein>
    <submittedName>
        <fullName evidence="3">DUF1593 domain-containing protein</fullName>
    </submittedName>
</protein>
<organism evidence="3 4">
    <name type="scientific">Pontiella agarivorans</name>
    <dbReference type="NCBI Taxonomy" id="3038953"/>
    <lineage>
        <taxon>Bacteria</taxon>
        <taxon>Pseudomonadati</taxon>
        <taxon>Kiritimatiellota</taxon>
        <taxon>Kiritimatiellia</taxon>
        <taxon>Kiritimatiellales</taxon>
        <taxon>Pontiellaceae</taxon>
        <taxon>Pontiella</taxon>
    </lineage>
</organism>
<dbReference type="InterPro" id="IPR011483">
    <property type="entry name" value="Sde182_NH-like"/>
</dbReference>
<feature type="signal peptide" evidence="1">
    <location>
        <begin position="1"/>
        <end position="16"/>
    </location>
</feature>
<evidence type="ECO:0000256" key="1">
    <source>
        <dbReference type="SAM" id="SignalP"/>
    </source>
</evidence>
<feature type="domain" description="Cellulose-binding Sde182 nucleoside hydrolase-like" evidence="2">
    <location>
        <begin position="41"/>
        <end position="164"/>
    </location>
</feature>
<name>A0ABU5MW12_9BACT</name>
<comment type="caution">
    <text evidence="3">The sequence shown here is derived from an EMBL/GenBank/DDBJ whole genome shotgun (WGS) entry which is preliminary data.</text>
</comment>
<proteinExistence type="predicted"/>
<dbReference type="Pfam" id="PF07632">
    <property type="entry name" value="Sde182_NH-like"/>
    <property type="match status" value="1"/>
</dbReference>
<evidence type="ECO:0000313" key="3">
    <source>
        <dbReference type="EMBL" id="MDZ8118400.1"/>
    </source>
</evidence>
<dbReference type="InterPro" id="IPR036452">
    <property type="entry name" value="Ribo_hydro-like"/>
</dbReference>
<feature type="chain" id="PRO_5046158619" evidence="1">
    <location>
        <begin position="17"/>
        <end position="338"/>
    </location>
</feature>
<evidence type="ECO:0000313" key="4">
    <source>
        <dbReference type="Proteomes" id="UP001290861"/>
    </source>
</evidence>
<evidence type="ECO:0000259" key="2">
    <source>
        <dbReference type="Pfam" id="PF07632"/>
    </source>
</evidence>
<accession>A0ABU5MW12</accession>
<gene>
    <name evidence="3" type="ORF">P9H32_07120</name>
</gene>
<sequence length="338" mass="37465">MIKLIAALFLCTAAFAAKPSVWIISDGADKTLRSAPGKYITDPDDISAIAAYLLMANEFDTRAIVVGGNLNSQPHQRELSMKKWADDLFLTAYLADLPNLNKMVGGYPENIRFVESYAWKNPEKYDPAKTYRSLENYPSVQALFQELEKTDGTLYILCWGTQSEPALLINHCLASGREDLLKKAVFISHWTNSYFHVGTMEKPWRTHNAWADEEATAYVKKQAEAGAVVFYECAAIGQAGIVEGSPRGAEFYEAFTASHLGRVYRRGKFPKGLKTVDDSDSATFWVLLGTHGVTLDDIASDGTNTPETEQRNEKAFFKASAAMRNELLHRSNAAAGIK</sequence>
<dbReference type="EMBL" id="JARVCO010000008">
    <property type="protein sequence ID" value="MDZ8118400.1"/>
    <property type="molecule type" value="Genomic_DNA"/>
</dbReference>
<reference evidence="3 4" key="1">
    <citation type="journal article" date="2024" name="Appl. Environ. Microbiol.">
        <title>Pontiella agarivorans sp. nov., a novel marine anaerobic bacterium capable of degrading macroalgal polysaccharides and fixing nitrogen.</title>
        <authorList>
            <person name="Liu N."/>
            <person name="Kivenson V."/>
            <person name="Peng X."/>
            <person name="Cui Z."/>
            <person name="Lankiewicz T.S."/>
            <person name="Gosselin K.M."/>
            <person name="English C.J."/>
            <person name="Blair E.M."/>
            <person name="O'Malley M.A."/>
            <person name="Valentine D.L."/>
        </authorList>
    </citation>
    <scope>NUCLEOTIDE SEQUENCE [LARGE SCALE GENOMIC DNA]</scope>
    <source>
        <strain evidence="3 4">NLcol2</strain>
    </source>
</reference>
<dbReference type="Proteomes" id="UP001290861">
    <property type="component" value="Unassembled WGS sequence"/>
</dbReference>
<keyword evidence="4" id="KW-1185">Reference proteome</keyword>
<dbReference type="RefSeq" id="WP_322608200.1">
    <property type="nucleotide sequence ID" value="NZ_JARVCO010000008.1"/>
</dbReference>
<keyword evidence="1" id="KW-0732">Signal</keyword>